<sequence length="244" mass="26390">MPELALQLYSVREALASDFEGTLRRVAAIGYRAVETAGLYGGTPERTARLFESLGLRAIAAHVGLPLGAQKSAVLELLEALKINTLVCPWQPPEFFRSADGLQRICDLLNAAHSELQAHGLRLAYHNHHFECLPLPDGSLPLLRLAQGTAPEILFELDTYWAHVAGASVPELLSQLEGRAALLHLKDGDGSLEAPMVALGEGVMDFPAILGQSRAQAWIVELDRCDGDMLAAVARSFAYLQGFV</sequence>
<dbReference type="InterPro" id="IPR013022">
    <property type="entry name" value="Xyl_isomerase-like_TIM-brl"/>
</dbReference>
<dbReference type="InterPro" id="IPR036237">
    <property type="entry name" value="Xyl_isomerase-like_sf"/>
</dbReference>
<dbReference type="EMBL" id="PGTM01000230">
    <property type="protein sequence ID" value="PJF34980.1"/>
    <property type="molecule type" value="Genomic_DNA"/>
</dbReference>
<gene>
    <name evidence="2" type="ORF">CUN49_12885</name>
</gene>
<organism evidence="2 3">
    <name type="scientific">Candidatus Thermofonsia Clade 1 bacterium</name>
    <dbReference type="NCBI Taxonomy" id="2364210"/>
    <lineage>
        <taxon>Bacteria</taxon>
        <taxon>Bacillati</taxon>
        <taxon>Chloroflexota</taxon>
        <taxon>Candidatus Thermofontia</taxon>
        <taxon>Candidatus Thermofonsia Clade 1</taxon>
    </lineage>
</organism>
<accession>A0A2M8PBR3</accession>
<name>A0A2M8PBR3_9CHLR</name>
<evidence type="ECO:0000313" key="2">
    <source>
        <dbReference type="EMBL" id="PJF34980.1"/>
    </source>
</evidence>
<reference evidence="2 3" key="1">
    <citation type="submission" date="2017-11" db="EMBL/GenBank/DDBJ databases">
        <title>Evolution of Phototrophy in the Chloroflexi Phylum Driven by Horizontal Gene Transfer.</title>
        <authorList>
            <person name="Ward L.M."/>
            <person name="Hemp J."/>
            <person name="Shih P.M."/>
            <person name="Mcglynn S.E."/>
            <person name="Fischer W."/>
        </authorList>
    </citation>
    <scope>NUCLEOTIDE SEQUENCE [LARGE SCALE GENOMIC DNA]</scope>
    <source>
        <strain evidence="2">JP3_13</strain>
    </source>
</reference>
<keyword evidence="2" id="KW-0413">Isomerase</keyword>
<dbReference type="SUPFAM" id="SSF51658">
    <property type="entry name" value="Xylose isomerase-like"/>
    <property type="match status" value="1"/>
</dbReference>
<dbReference type="Pfam" id="PF01261">
    <property type="entry name" value="AP_endonuc_2"/>
    <property type="match status" value="1"/>
</dbReference>
<dbReference type="PANTHER" id="PTHR12110">
    <property type="entry name" value="HYDROXYPYRUVATE ISOMERASE"/>
    <property type="match status" value="1"/>
</dbReference>
<evidence type="ECO:0000313" key="3">
    <source>
        <dbReference type="Proteomes" id="UP000229681"/>
    </source>
</evidence>
<dbReference type="Gene3D" id="3.20.20.150">
    <property type="entry name" value="Divalent-metal-dependent TIM barrel enzymes"/>
    <property type="match status" value="1"/>
</dbReference>
<dbReference type="GO" id="GO:0016853">
    <property type="term" value="F:isomerase activity"/>
    <property type="evidence" value="ECO:0007669"/>
    <property type="project" value="UniProtKB-KW"/>
</dbReference>
<protein>
    <submittedName>
        <fullName evidence="2">Sugar phosphate isomerase/epimerase</fullName>
    </submittedName>
</protein>
<proteinExistence type="predicted"/>
<feature type="domain" description="Xylose isomerase-like TIM barrel" evidence="1">
    <location>
        <begin position="23"/>
        <end position="211"/>
    </location>
</feature>
<evidence type="ECO:0000259" key="1">
    <source>
        <dbReference type="Pfam" id="PF01261"/>
    </source>
</evidence>
<dbReference type="PANTHER" id="PTHR12110:SF41">
    <property type="entry name" value="INOSOSE DEHYDRATASE"/>
    <property type="match status" value="1"/>
</dbReference>
<comment type="caution">
    <text evidence="2">The sequence shown here is derived from an EMBL/GenBank/DDBJ whole genome shotgun (WGS) entry which is preliminary data.</text>
</comment>
<dbReference type="InterPro" id="IPR050312">
    <property type="entry name" value="IolE/XylAMocC-like"/>
</dbReference>
<dbReference type="AlphaFoldDB" id="A0A2M8PBR3"/>
<dbReference type="Proteomes" id="UP000229681">
    <property type="component" value="Unassembled WGS sequence"/>
</dbReference>